<protein>
    <submittedName>
        <fullName evidence="1">Uncharacterized protein</fullName>
    </submittedName>
</protein>
<dbReference type="STRING" id="661478.OP10G_3029"/>
<accession>A0A068NSR0</accession>
<dbReference type="KEGG" id="fgi:OP10G_3029"/>
<organism evidence="1 2">
    <name type="scientific">Fimbriimonas ginsengisoli Gsoil 348</name>
    <dbReference type="NCBI Taxonomy" id="661478"/>
    <lineage>
        <taxon>Bacteria</taxon>
        <taxon>Bacillati</taxon>
        <taxon>Armatimonadota</taxon>
        <taxon>Fimbriimonadia</taxon>
        <taxon>Fimbriimonadales</taxon>
        <taxon>Fimbriimonadaceae</taxon>
        <taxon>Fimbriimonas</taxon>
    </lineage>
</organism>
<dbReference type="AlphaFoldDB" id="A0A068NSR0"/>
<dbReference type="EMBL" id="CP007139">
    <property type="protein sequence ID" value="AIE86397.1"/>
    <property type="molecule type" value="Genomic_DNA"/>
</dbReference>
<gene>
    <name evidence="1" type="ORF">OP10G_3029</name>
</gene>
<dbReference type="Proteomes" id="UP000027982">
    <property type="component" value="Chromosome"/>
</dbReference>
<evidence type="ECO:0000313" key="2">
    <source>
        <dbReference type="Proteomes" id="UP000027982"/>
    </source>
</evidence>
<keyword evidence="2" id="KW-1185">Reference proteome</keyword>
<evidence type="ECO:0000313" key="1">
    <source>
        <dbReference type="EMBL" id="AIE86397.1"/>
    </source>
</evidence>
<reference evidence="1 2" key="1">
    <citation type="journal article" date="2014" name="PLoS ONE">
        <title>The first complete genome sequence of the class fimbriimonadia in the phylum armatimonadetes.</title>
        <authorList>
            <person name="Hu Z.Y."/>
            <person name="Wang Y.Z."/>
            <person name="Im W.T."/>
            <person name="Wang S.Y."/>
            <person name="Zhao G.P."/>
            <person name="Zheng H.J."/>
            <person name="Quan Z.X."/>
        </authorList>
    </citation>
    <scope>NUCLEOTIDE SEQUENCE [LARGE SCALE GENOMIC DNA]</scope>
    <source>
        <strain evidence="1">Gsoil 348</strain>
    </source>
</reference>
<proteinExistence type="predicted"/>
<dbReference type="HOGENOM" id="CLU_2787761_0_0_0"/>
<sequence length="68" mass="7229">MPGDLLRDPDDPAKGGLTLTSIVSSLLRFPFPEVSALCALDNLSSMPSTHFSIFAVLTQTPHSLASFP</sequence>
<name>A0A068NSR0_FIMGI</name>